<dbReference type="PANTHER" id="PTHR33393:SF12">
    <property type="entry name" value="CAPSULE BIOSYNTHESIS PROTEIN CAPA"/>
    <property type="match status" value="1"/>
</dbReference>
<keyword evidence="2" id="KW-0812">Transmembrane</keyword>
<dbReference type="SMART" id="SM00854">
    <property type="entry name" value="PGA_cap"/>
    <property type="match status" value="1"/>
</dbReference>
<protein>
    <recommendedName>
        <fullName evidence="3">Capsule synthesis protein CapA domain-containing protein</fullName>
    </recommendedName>
</protein>
<dbReference type="InterPro" id="IPR029052">
    <property type="entry name" value="Metallo-depent_PP-like"/>
</dbReference>
<dbReference type="SUPFAM" id="SSF56300">
    <property type="entry name" value="Metallo-dependent phosphatases"/>
    <property type="match status" value="1"/>
</dbReference>
<accession>A0A1Y4LYM4</accession>
<feature type="domain" description="Capsule synthesis protein CapA" evidence="3">
    <location>
        <begin position="51"/>
        <end position="297"/>
    </location>
</feature>
<feature type="transmembrane region" description="Helical" evidence="2">
    <location>
        <begin position="5"/>
        <end position="24"/>
    </location>
</feature>
<dbReference type="PANTHER" id="PTHR33393">
    <property type="entry name" value="POLYGLUTAMINE SYNTHESIS ACCESSORY PROTEIN RV0574C-RELATED"/>
    <property type="match status" value="1"/>
</dbReference>
<proteinExistence type="inferred from homology"/>
<sequence>MKKSLVIIFSILLVINIGLFYYLYGYEENEPAKTETIVKKTSNKTGSSSFSFVGVGDNLIHAAIWYEQNSQGLPFDFTDIYEYTNPYTQNADLAFINGETICAPGYELSHYPVFNGPTEILDAVHSAGFDWMALSSNHSMDMSSDGLIAEINYLKENYPDILWTGSHDTKEDASNYRVKEINGIKVGLLGYTYGLNGYNLPEDKPWLIDLIDKDKIKQDMEEISKISDVQIVSMHWGQEYNTSITEEQDQLANYLNELGVEVIIGHHPHVIEPAEIISTENQDTLVYYSLGNFLSAQDSAEGMVGGMASFTLNYNFDTQKTTFDDVKFIPTITYYDSSYYNFKTMTIHEYNDEFAASHCVTANGIDISKAWVQNYVQSIMQNPKGIEIVLE</sequence>
<dbReference type="InterPro" id="IPR052169">
    <property type="entry name" value="CW_Biosynth-Accessory"/>
</dbReference>
<evidence type="ECO:0000313" key="5">
    <source>
        <dbReference type="Proteomes" id="UP000195447"/>
    </source>
</evidence>
<dbReference type="Proteomes" id="UP000195447">
    <property type="component" value="Unassembled WGS sequence"/>
</dbReference>
<evidence type="ECO:0000313" key="4">
    <source>
        <dbReference type="EMBL" id="OUP61030.1"/>
    </source>
</evidence>
<keyword evidence="2" id="KW-1133">Transmembrane helix</keyword>
<keyword evidence="5" id="KW-1185">Reference proteome</keyword>
<dbReference type="InterPro" id="IPR019079">
    <property type="entry name" value="Capsule_synth_CapA"/>
</dbReference>
<dbReference type="AlphaFoldDB" id="A0A1Y4LYM4"/>
<evidence type="ECO:0000256" key="2">
    <source>
        <dbReference type="SAM" id="Phobius"/>
    </source>
</evidence>
<comment type="caution">
    <text evidence="4">The sequence shown here is derived from an EMBL/GenBank/DDBJ whole genome shotgun (WGS) entry which is preliminary data.</text>
</comment>
<evidence type="ECO:0000256" key="1">
    <source>
        <dbReference type="ARBA" id="ARBA00005662"/>
    </source>
</evidence>
<dbReference type="EMBL" id="NFKM01000007">
    <property type="protein sequence ID" value="OUP61030.1"/>
    <property type="molecule type" value="Genomic_DNA"/>
</dbReference>
<gene>
    <name evidence="4" type="ORF">B5F14_04610</name>
</gene>
<dbReference type="Gene3D" id="3.60.21.10">
    <property type="match status" value="1"/>
</dbReference>
<reference evidence="5" key="1">
    <citation type="submission" date="2017-04" db="EMBL/GenBank/DDBJ databases">
        <title>Function of individual gut microbiota members based on whole genome sequencing of pure cultures obtained from chicken caecum.</title>
        <authorList>
            <person name="Medvecky M."/>
            <person name="Cejkova D."/>
            <person name="Polansky O."/>
            <person name="Karasova D."/>
            <person name="Kubasova T."/>
            <person name="Cizek A."/>
            <person name="Rychlik I."/>
        </authorList>
    </citation>
    <scope>NUCLEOTIDE SEQUENCE [LARGE SCALE GENOMIC DNA]</scope>
    <source>
        <strain evidence="5">An178</strain>
    </source>
</reference>
<dbReference type="Pfam" id="PF09587">
    <property type="entry name" value="PGA_cap"/>
    <property type="match status" value="1"/>
</dbReference>
<organism evidence="4 5">
    <name type="scientific">Faecalitalea cylindroides</name>
    <dbReference type="NCBI Taxonomy" id="39483"/>
    <lineage>
        <taxon>Bacteria</taxon>
        <taxon>Bacillati</taxon>
        <taxon>Bacillota</taxon>
        <taxon>Erysipelotrichia</taxon>
        <taxon>Erysipelotrichales</taxon>
        <taxon>Erysipelotrichaceae</taxon>
        <taxon>Faecalitalea</taxon>
    </lineage>
</organism>
<name>A0A1Y4LYM4_9FIRM</name>
<dbReference type="CDD" id="cd07381">
    <property type="entry name" value="MPP_CapA"/>
    <property type="match status" value="1"/>
</dbReference>
<comment type="similarity">
    <text evidence="1">Belongs to the CapA family.</text>
</comment>
<evidence type="ECO:0000259" key="3">
    <source>
        <dbReference type="SMART" id="SM00854"/>
    </source>
</evidence>
<keyword evidence="2" id="KW-0472">Membrane</keyword>
<dbReference type="RefSeq" id="WP_087158496.1">
    <property type="nucleotide sequence ID" value="NZ_NFKM01000007.1"/>
</dbReference>